<dbReference type="EMBL" id="AGUF01000040">
    <property type="protein sequence ID" value="EHK66427.1"/>
    <property type="molecule type" value="Genomic_DNA"/>
</dbReference>
<evidence type="ECO:0000313" key="2">
    <source>
        <dbReference type="EMBL" id="EHK66427.1"/>
    </source>
</evidence>
<protein>
    <submittedName>
        <fullName evidence="2">Uncharacterized protein</fullName>
    </submittedName>
</protein>
<organism evidence="2 3">
    <name type="scientific">Achromobacter arsenitoxydans SY8</name>
    <dbReference type="NCBI Taxonomy" id="477184"/>
    <lineage>
        <taxon>Bacteria</taxon>
        <taxon>Pseudomonadati</taxon>
        <taxon>Pseudomonadota</taxon>
        <taxon>Betaproteobacteria</taxon>
        <taxon>Burkholderiales</taxon>
        <taxon>Alcaligenaceae</taxon>
        <taxon>Achromobacter</taxon>
    </lineage>
</organism>
<accession>H0F5B3</accession>
<reference evidence="2 3" key="1">
    <citation type="journal article" date="2012" name="J. Bacteriol.">
        <title>Genome sequence of the highly efficient arsenite-oxidizing bacterium Achromobacter arsenitoxydans SY8.</title>
        <authorList>
            <person name="Li X."/>
            <person name="Hu Y."/>
            <person name="Gong J."/>
            <person name="Lin Y."/>
            <person name="Johnstone L."/>
            <person name="Rensing C."/>
            <person name="Wang G."/>
        </authorList>
    </citation>
    <scope>NUCLEOTIDE SEQUENCE [LARGE SCALE GENOMIC DNA]</scope>
    <source>
        <strain evidence="2 3">SY8</strain>
    </source>
</reference>
<feature type="region of interest" description="Disordered" evidence="1">
    <location>
        <begin position="41"/>
        <end position="60"/>
    </location>
</feature>
<evidence type="ECO:0000313" key="3">
    <source>
        <dbReference type="Proteomes" id="UP000003113"/>
    </source>
</evidence>
<name>H0F5B3_9BURK</name>
<keyword evidence="3" id="KW-1185">Reference proteome</keyword>
<sequence length="60" mass="6689">MITWLIWSFVALAVAGVVTVLMRHPGAVLYDWLATRARTPAPTSMKPRAEKKHQPANQFG</sequence>
<dbReference type="Proteomes" id="UP000003113">
    <property type="component" value="Unassembled WGS sequence"/>
</dbReference>
<dbReference type="RefSeq" id="WP_008161458.1">
    <property type="nucleotide sequence ID" value="NZ_AGUF01000040.1"/>
</dbReference>
<dbReference type="AlphaFoldDB" id="H0F5B3"/>
<evidence type="ECO:0000256" key="1">
    <source>
        <dbReference type="SAM" id="MobiDB-lite"/>
    </source>
</evidence>
<comment type="caution">
    <text evidence="2">The sequence shown here is derived from an EMBL/GenBank/DDBJ whole genome shotgun (WGS) entry which is preliminary data.</text>
</comment>
<gene>
    <name evidence="2" type="ORF">KYC_09781</name>
</gene>
<dbReference type="PATRIC" id="fig|477184.5.peg.1940"/>
<proteinExistence type="predicted"/>